<protein>
    <submittedName>
        <fullName evidence="1">Uncharacterized protein</fullName>
    </submittedName>
</protein>
<evidence type="ECO:0000313" key="2">
    <source>
        <dbReference type="Proteomes" id="UP001054889"/>
    </source>
</evidence>
<accession>A0AAV5FFY1</accession>
<dbReference type="EMBL" id="BQKI01000084">
    <property type="protein sequence ID" value="GJN33181.1"/>
    <property type="molecule type" value="Genomic_DNA"/>
</dbReference>
<sequence>MIELRQKYGDVVDMATMARLLLDPVARKLSGDPSELHRRCVLGRYLEFFSHPEGVRDDLAPFGHIEAVAVFDLVNMAVVVFWDESSAAAALQRQAKTPSPGWFAAIPPLDAALPLPGFTDGIIKVGSVDDRLMMIPTYLQVALHKRAPATTTLPPRGR</sequence>
<name>A0AAV5FFY1_ELECO</name>
<evidence type="ECO:0000313" key="1">
    <source>
        <dbReference type="EMBL" id="GJN33181.1"/>
    </source>
</evidence>
<dbReference type="AlphaFoldDB" id="A0AAV5FFY1"/>
<comment type="caution">
    <text evidence="1">The sequence shown here is derived from an EMBL/GenBank/DDBJ whole genome shotgun (WGS) entry which is preliminary data.</text>
</comment>
<reference evidence="1" key="2">
    <citation type="submission" date="2021-12" db="EMBL/GenBank/DDBJ databases">
        <title>Resequencing data analysis of finger millet.</title>
        <authorList>
            <person name="Hatakeyama M."/>
            <person name="Aluri S."/>
            <person name="Balachadran M.T."/>
            <person name="Sivarajan S.R."/>
            <person name="Poveda L."/>
            <person name="Shimizu-Inatsugi R."/>
            <person name="Schlapbach R."/>
            <person name="Sreeman S.M."/>
            <person name="Shimizu K.K."/>
        </authorList>
    </citation>
    <scope>NUCLEOTIDE SEQUENCE</scope>
</reference>
<keyword evidence="2" id="KW-1185">Reference proteome</keyword>
<organism evidence="1 2">
    <name type="scientific">Eleusine coracana subsp. coracana</name>
    <dbReference type="NCBI Taxonomy" id="191504"/>
    <lineage>
        <taxon>Eukaryota</taxon>
        <taxon>Viridiplantae</taxon>
        <taxon>Streptophyta</taxon>
        <taxon>Embryophyta</taxon>
        <taxon>Tracheophyta</taxon>
        <taxon>Spermatophyta</taxon>
        <taxon>Magnoliopsida</taxon>
        <taxon>Liliopsida</taxon>
        <taxon>Poales</taxon>
        <taxon>Poaceae</taxon>
        <taxon>PACMAD clade</taxon>
        <taxon>Chloridoideae</taxon>
        <taxon>Cynodonteae</taxon>
        <taxon>Eleusininae</taxon>
        <taxon>Eleusine</taxon>
    </lineage>
</organism>
<proteinExistence type="predicted"/>
<reference evidence="1" key="1">
    <citation type="journal article" date="2018" name="DNA Res.">
        <title>Multiple hybrid de novo genome assembly of finger millet, an orphan allotetraploid crop.</title>
        <authorList>
            <person name="Hatakeyama M."/>
            <person name="Aluri S."/>
            <person name="Balachadran M.T."/>
            <person name="Sivarajan S.R."/>
            <person name="Patrignani A."/>
            <person name="Gruter S."/>
            <person name="Poveda L."/>
            <person name="Shimizu-Inatsugi R."/>
            <person name="Baeten J."/>
            <person name="Francoijs K.J."/>
            <person name="Nataraja K.N."/>
            <person name="Reddy Y.A.N."/>
            <person name="Phadnis S."/>
            <person name="Ravikumar R.L."/>
            <person name="Schlapbach R."/>
            <person name="Sreeman S.M."/>
            <person name="Shimizu K.K."/>
        </authorList>
    </citation>
    <scope>NUCLEOTIDE SEQUENCE</scope>
</reference>
<gene>
    <name evidence="1" type="primary">gb21749</name>
    <name evidence="1" type="ORF">PR202_gb21749</name>
</gene>
<dbReference type="Proteomes" id="UP001054889">
    <property type="component" value="Unassembled WGS sequence"/>
</dbReference>